<protein>
    <submittedName>
        <fullName evidence="2">Tel2-interacting protein</fullName>
    </submittedName>
</protein>
<dbReference type="AlphaFoldDB" id="A0A392Q717"/>
<evidence type="ECO:0000313" key="3">
    <source>
        <dbReference type="Proteomes" id="UP000265520"/>
    </source>
</evidence>
<proteinExistence type="predicted"/>
<keyword evidence="1" id="KW-0732">Signal</keyword>
<reference evidence="2 3" key="1">
    <citation type="journal article" date="2018" name="Front. Plant Sci.">
        <title>Red Clover (Trifolium pratense) and Zigzag Clover (T. medium) - A Picture of Genomic Similarities and Differences.</title>
        <authorList>
            <person name="Dluhosova J."/>
            <person name="Istvanek J."/>
            <person name="Nedelnik J."/>
            <person name="Repkova J."/>
        </authorList>
    </citation>
    <scope>NUCLEOTIDE SEQUENCE [LARGE SCALE GENOMIC DNA]</scope>
    <source>
        <strain evidence="3">cv. 10/8</strain>
        <tissue evidence="2">Leaf</tissue>
    </source>
</reference>
<feature type="chain" id="PRO_5017198140" evidence="1">
    <location>
        <begin position="19"/>
        <end position="68"/>
    </location>
</feature>
<evidence type="ECO:0000313" key="2">
    <source>
        <dbReference type="EMBL" id="MCI19045.1"/>
    </source>
</evidence>
<dbReference type="Proteomes" id="UP000265520">
    <property type="component" value="Unassembled WGS sequence"/>
</dbReference>
<keyword evidence="3" id="KW-1185">Reference proteome</keyword>
<name>A0A392Q717_9FABA</name>
<dbReference type="EMBL" id="LXQA010113006">
    <property type="protein sequence ID" value="MCI19045.1"/>
    <property type="molecule type" value="Genomic_DNA"/>
</dbReference>
<feature type="non-terminal residue" evidence="2">
    <location>
        <position position="1"/>
    </location>
</feature>
<feature type="signal peptide" evidence="1">
    <location>
        <begin position="1"/>
        <end position="18"/>
    </location>
</feature>
<sequence>YTLFPLVLFLDAAIQCRSTQKFDSQEKYIVSDIPKTPIKVSDSVAEGVVNCLEELLKKCRLNSVNQVV</sequence>
<accession>A0A392Q717</accession>
<evidence type="ECO:0000256" key="1">
    <source>
        <dbReference type="SAM" id="SignalP"/>
    </source>
</evidence>
<organism evidence="2 3">
    <name type="scientific">Trifolium medium</name>
    <dbReference type="NCBI Taxonomy" id="97028"/>
    <lineage>
        <taxon>Eukaryota</taxon>
        <taxon>Viridiplantae</taxon>
        <taxon>Streptophyta</taxon>
        <taxon>Embryophyta</taxon>
        <taxon>Tracheophyta</taxon>
        <taxon>Spermatophyta</taxon>
        <taxon>Magnoliopsida</taxon>
        <taxon>eudicotyledons</taxon>
        <taxon>Gunneridae</taxon>
        <taxon>Pentapetalae</taxon>
        <taxon>rosids</taxon>
        <taxon>fabids</taxon>
        <taxon>Fabales</taxon>
        <taxon>Fabaceae</taxon>
        <taxon>Papilionoideae</taxon>
        <taxon>50 kb inversion clade</taxon>
        <taxon>NPAAA clade</taxon>
        <taxon>Hologalegina</taxon>
        <taxon>IRL clade</taxon>
        <taxon>Trifolieae</taxon>
        <taxon>Trifolium</taxon>
    </lineage>
</organism>
<comment type="caution">
    <text evidence="2">The sequence shown here is derived from an EMBL/GenBank/DDBJ whole genome shotgun (WGS) entry which is preliminary data.</text>
</comment>